<keyword evidence="3" id="KW-1133">Transmembrane helix</keyword>
<evidence type="ECO:0000259" key="4">
    <source>
        <dbReference type="Pfam" id="PF01645"/>
    </source>
</evidence>
<dbReference type="EMBL" id="NVSR01000017">
    <property type="protein sequence ID" value="PCI29254.1"/>
    <property type="molecule type" value="Genomic_DNA"/>
</dbReference>
<dbReference type="Pfam" id="PF01645">
    <property type="entry name" value="Glu_synthase"/>
    <property type="match status" value="1"/>
</dbReference>
<dbReference type="Gene3D" id="3.20.20.70">
    <property type="entry name" value="Aldolase class I"/>
    <property type="match status" value="1"/>
</dbReference>
<reference evidence="6" key="1">
    <citation type="submission" date="2017-08" db="EMBL/GenBank/DDBJ databases">
        <title>A dynamic microbial community with high functional redundancy inhabits the cold, oxic subseafloor aquifer.</title>
        <authorList>
            <person name="Tully B.J."/>
            <person name="Wheat C.G."/>
            <person name="Glazer B.T."/>
            <person name="Huber J.A."/>
        </authorList>
    </citation>
    <scope>NUCLEOTIDE SEQUENCE [LARGE SCALE GENOMIC DNA]</scope>
</reference>
<protein>
    <submittedName>
        <fullName evidence="5">FMN-binding glutamate synthase family protein</fullName>
    </submittedName>
</protein>
<evidence type="ECO:0000256" key="3">
    <source>
        <dbReference type="SAM" id="Phobius"/>
    </source>
</evidence>
<dbReference type="Proteomes" id="UP000218113">
    <property type="component" value="Unassembled WGS sequence"/>
</dbReference>
<evidence type="ECO:0000313" key="5">
    <source>
        <dbReference type="EMBL" id="PCI29254.1"/>
    </source>
</evidence>
<accession>A0A2A4T7B2</accession>
<feature type="domain" description="Glutamate synthase" evidence="4">
    <location>
        <begin position="143"/>
        <end position="459"/>
    </location>
</feature>
<dbReference type="GO" id="GO:0015930">
    <property type="term" value="F:glutamate synthase activity"/>
    <property type="evidence" value="ECO:0007669"/>
    <property type="project" value="InterPro"/>
</dbReference>
<dbReference type="CDD" id="cd02808">
    <property type="entry name" value="GltS_FMN"/>
    <property type="match status" value="1"/>
</dbReference>
<dbReference type="InterPro" id="IPR013785">
    <property type="entry name" value="Aldolase_TIM"/>
</dbReference>
<evidence type="ECO:0000256" key="1">
    <source>
        <dbReference type="ARBA" id="ARBA00009716"/>
    </source>
</evidence>
<evidence type="ECO:0000313" key="6">
    <source>
        <dbReference type="Proteomes" id="UP000218113"/>
    </source>
</evidence>
<dbReference type="PANTHER" id="PTHR43819">
    <property type="entry name" value="ARCHAEAL-TYPE GLUTAMATE SYNTHASE [NADPH]"/>
    <property type="match status" value="1"/>
</dbReference>
<dbReference type="InterPro" id="IPR024188">
    <property type="entry name" value="GltB"/>
</dbReference>
<dbReference type="GO" id="GO:0006537">
    <property type="term" value="P:glutamate biosynthetic process"/>
    <property type="evidence" value="ECO:0007669"/>
    <property type="project" value="InterPro"/>
</dbReference>
<comment type="similarity">
    <text evidence="1 2">Belongs to the glutamate synthase family.</text>
</comment>
<proteinExistence type="inferred from homology"/>
<keyword evidence="3" id="KW-0472">Membrane</keyword>
<evidence type="ECO:0000256" key="2">
    <source>
        <dbReference type="PIRNR" id="PIRNR006429"/>
    </source>
</evidence>
<name>A0A2A4T7B2_9DELT</name>
<keyword evidence="3" id="KW-0812">Transmembrane</keyword>
<sequence>MSGTEWIWIGISVFFVVWILIDITQKKHTVIRNFPIIGHLRYLLVTIGPELRQYIVSGNDEERPFSRDQRRWIMSSAEGKNNYFGFGTDNDLEHEANYLIIKHSSFPLYEPVQGDKDYDSAYRIPCAKVLGAAQGRVKAFRPQSIVNISAMSFGSLSGHAIEALNRGAKMAGCLHNTGEGGISKHHLHGGDLIWQIGTAHFGCRDEQGKFDLQKLVERVQSTPVKAIEIKLSQGAKPSKGGILPAAKITREIAEIRGIPMGVDCISPSSHGEFHDADSLLDFVEKIADATGVPVGIKSAVGELKFWEDLSHLMDTTGRGVDFITLDGGEGGTGAAPLVFADYVSLPFVLGMSRVYRIFAERGITDDIVFIGSGRLGFPDRSLIGFALGCDLINVAREAMLSIGCIQAQKCETGHCPTGVTTQNWWLVRGLDPDIKSPWLTNYLITLRKELLQLSRACGILHPSLISHDHLELLDGNYGSREIQEIFNYQEDWGFPSAKDQEKICEIMSYRNIKA</sequence>
<gene>
    <name evidence="5" type="ORF">COB67_04535</name>
</gene>
<dbReference type="SUPFAM" id="SSF51395">
    <property type="entry name" value="FMN-linked oxidoreductases"/>
    <property type="match status" value="1"/>
</dbReference>
<comment type="caution">
    <text evidence="5">The sequence shown here is derived from an EMBL/GenBank/DDBJ whole genome shotgun (WGS) entry which is preliminary data.</text>
</comment>
<dbReference type="InterPro" id="IPR002932">
    <property type="entry name" value="Glu_synthdom"/>
</dbReference>
<dbReference type="PANTHER" id="PTHR43819:SF1">
    <property type="entry name" value="ARCHAEAL-TYPE GLUTAMATE SYNTHASE [NADPH]"/>
    <property type="match status" value="1"/>
</dbReference>
<feature type="transmembrane region" description="Helical" evidence="3">
    <location>
        <begin position="6"/>
        <end position="24"/>
    </location>
</feature>
<organism evidence="5 6">
    <name type="scientific">SAR324 cluster bacterium</name>
    <dbReference type="NCBI Taxonomy" id="2024889"/>
    <lineage>
        <taxon>Bacteria</taxon>
        <taxon>Deltaproteobacteria</taxon>
        <taxon>SAR324 cluster</taxon>
    </lineage>
</organism>
<dbReference type="AlphaFoldDB" id="A0A2A4T7B2"/>
<dbReference type="PIRSF" id="PIRSF006429">
    <property type="entry name" value="GOGAT_lg_2"/>
    <property type="match status" value="1"/>
</dbReference>